<comment type="caution">
    <text evidence="2">The sequence shown here is derived from an EMBL/GenBank/DDBJ whole genome shotgun (WGS) entry which is preliminary data.</text>
</comment>
<dbReference type="Gene3D" id="3.30.70.1430">
    <property type="entry name" value="Multidrug efflux transporter AcrB pore domain"/>
    <property type="match status" value="2"/>
</dbReference>
<dbReference type="GO" id="GO:0042910">
    <property type="term" value="F:xenobiotic transmembrane transporter activity"/>
    <property type="evidence" value="ECO:0007669"/>
    <property type="project" value="TreeGrafter"/>
</dbReference>
<feature type="transmembrane region" description="Helical" evidence="1">
    <location>
        <begin position="456"/>
        <end position="475"/>
    </location>
</feature>
<feature type="transmembrane region" description="Helical" evidence="1">
    <location>
        <begin position="600"/>
        <end position="624"/>
    </location>
</feature>
<feature type="transmembrane region" description="Helical" evidence="1">
    <location>
        <begin position="568"/>
        <end position="588"/>
    </location>
</feature>
<dbReference type="Gene3D" id="3.30.2090.10">
    <property type="entry name" value="Multidrug efflux transporter AcrB TolC docking domain, DN and DC subdomains"/>
    <property type="match status" value="2"/>
</dbReference>
<feature type="transmembrane region" description="Helical" evidence="1">
    <location>
        <begin position="529"/>
        <end position="548"/>
    </location>
</feature>
<dbReference type="Gene3D" id="3.30.70.1320">
    <property type="entry name" value="Multidrug efflux transporter AcrB pore domain like"/>
    <property type="match status" value="1"/>
</dbReference>
<protein>
    <submittedName>
        <fullName evidence="2">Acriflavine resistance protein B</fullName>
    </submittedName>
</protein>
<feature type="transmembrane region" description="Helical" evidence="1">
    <location>
        <begin position="1277"/>
        <end position="1300"/>
    </location>
</feature>
<dbReference type="Pfam" id="PF00873">
    <property type="entry name" value="ACR_tran"/>
    <property type="match status" value="3"/>
</dbReference>
<sequence length="1316" mass="145521">MICKASVRTSEQITPEQQSLIGRMMLFCLNNRLIVLLFTLALIFGGILVAPFDWKIGHIQRYPLSVDAIPDIGENQQIVFTQWMGRSPQDVEDQITYPLTVQLLGIPGVKTIRSFSMFGFSSIYVIFSEDIEFYWSRTRVLEKINSLAADILPPSVQPTLGPDATALGQIYWYTLEGLDPDGLPTGGWDQEELRTIQDWYVRYWILAAQGVAEVGSIGGFVREYQVDVDPDAMRAFGVSVDQVYNAVKSANIDVGARSIEVNRTEYFIRGIGFIKSLEDIENSVIKVNDGDIPVLVKHVANVKIGPAARRGALDKGGASVAGGVVVARYGDNPLRVISNVKRKIAETRDALPAKAVFDYSRVSERDVEDFASAHGFEGYVKGMPNQVEWLEYLHSNPRSSWPEWVTLSRVSVVPFYDRTGLIHETLGTLNEAITQEILVTIIVVLVMVLHLRSGLIISSMLPLAVLLCFVAMKIFNVQANIVALSGIAIAIGTIVDMGIVICENIINHLKEADPEESTLLVVHRAASEVGGAVLTAVLTTVVSFLPVFTMVGAEGKLFKPLAFTKTFALISSVVIALVVLPPAAHFLFCGRVRSGTFRKLLHIILIIGGLFLAWNYSIGIGAALMLTGLHGFTEGVLSANTRRILSNLSIIAVVLLVGYFLTIFWEPLGPDKGLFSNLVFIFILIGGLLTFFQLFQHFYSGILGWCLNHKLLFLSIPLLIFILGSTAWLGFGRVFSWLPDFMKASLVGQEANHLFPGLGKEFMPDLDEGSFLFMPTTMTHASVGEVLDILQKQDIALSSIPEIDSVVGKLGRAETPLDPAPISMIETIISYKPEFRTDRNGKRINYRFENNDFVRDSSGDLIEDPSGRPFRQWRENIKSTDDIWNEIVRAAKIPGTTSAPKLQPIAARIVMLQSGMRAPMGVKVKGPSLDLIEKVGLKIEKYLKQVPGVEASAVIADRIVGKPYLEIVPNRNALSRFGIPIRKFQDIIEIAIGGKQVTSTVEGRERFPVRVRYSRELRDSIEALDRVLIPGSGGKQIPITELAEIKYVRGPQVIKSEDTFLVGYVVFDRKPGFAEVDVVEQCQQYLQSMMESGEFILPRGVSYTFAGSYENQLRASRTLAMVLPLALFAIFILIYFEFRSISTTALIFTGVFVAWSGGFILVWLYGQPWFMNFELFGMSMRTLFQVHTINMSVAVWVGFLALFGIATDDGVVMGTYLTQMFRKGKPSSAQEIRALVVEAGNRRVRACLMTTATTILALLPVLTSIGRGSDIMVPMAIPSFGGMMIEVLTMLVVPVLFSLLKEAELKFSNDEEPTDA</sequence>
<dbReference type="SUPFAM" id="SSF82866">
    <property type="entry name" value="Multidrug efflux transporter AcrB transmembrane domain"/>
    <property type="match status" value="2"/>
</dbReference>
<feature type="transmembrane region" description="Helical" evidence="1">
    <location>
        <begin position="1243"/>
        <end position="1265"/>
    </location>
</feature>
<feature type="transmembrane region" description="Helical" evidence="1">
    <location>
        <begin position="644"/>
        <end position="665"/>
    </location>
</feature>
<organism evidence="2 3">
    <name type="scientific">Candidatus Wallbacteria bacterium HGW-Wallbacteria-1</name>
    <dbReference type="NCBI Taxonomy" id="2013854"/>
    <lineage>
        <taxon>Bacteria</taxon>
        <taxon>Candidatus Walliibacteriota</taxon>
    </lineage>
</organism>
<gene>
    <name evidence="2" type="ORF">CVV64_12355</name>
</gene>
<dbReference type="Gene3D" id="1.20.1640.10">
    <property type="entry name" value="Multidrug efflux transporter AcrB transmembrane domain"/>
    <property type="match status" value="4"/>
</dbReference>
<dbReference type="SUPFAM" id="SSF82714">
    <property type="entry name" value="Multidrug efflux transporter AcrB TolC docking domain, DN and DC subdomains"/>
    <property type="match status" value="2"/>
</dbReference>
<feature type="transmembrane region" description="Helical" evidence="1">
    <location>
        <begin position="481"/>
        <end position="502"/>
    </location>
</feature>
<keyword evidence="1" id="KW-0472">Membrane</keyword>
<keyword evidence="1" id="KW-1133">Transmembrane helix</keyword>
<proteinExistence type="predicted"/>
<evidence type="ECO:0000313" key="3">
    <source>
        <dbReference type="Proteomes" id="UP000233256"/>
    </source>
</evidence>
<keyword evidence="1" id="KW-0812">Transmembrane</keyword>
<feature type="transmembrane region" description="Helical" evidence="1">
    <location>
        <begin position="711"/>
        <end position="735"/>
    </location>
</feature>
<dbReference type="PANTHER" id="PTHR32063:SF19">
    <property type="entry name" value="CATION EFFLUX SYSTEM PROTEIN CUSA"/>
    <property type="match status" value="1"/>
</dbReference>
<dbReference type="EMBL" id="PGXC01000011">
    <property type="protein sequence ID" value="PKK89848.1"/>
    <property type="molecule type" value="Genomic_DNA"/>
</dbReference>
<name>A0A2N1PNB9_9BACT</name>
<dbReference type="Proteomes" id="UP000233256">
    <property type="component" value="Unassembled WGS sequence"/>
</dbReference>
<feature type="transmembrane region" description="Helical" evidence="1">
    <location>
        <begin position="1186"/>
        <end position="1206"/>
    </location>
</feature>
<feature type="transmembrane region" description="Helical" evidence="1">
    <location>
        <begin position="1144"/>
        <end position="1165"/>
    </location>
</feature>
<feature type="transmembrane region" description="Helical" evidence="1">
    <location>
        <begin position="677"/>
        <end position="699"/>
    </location>
</feature>
<dbReference type="SUPFAM" id="SSF82693">
    <property type="entry name" value="Multidrug efflux transporter AcrB pore domain, PN1, PN2, PC1 and PC2 subdomains"/>
    <property type="match status" value="2"/>
</dbReference>
<dbReference type="PANTHER" id="PTHR32063">
    <property type="match status" value="1"/>
</dbReference>
<dbReference type="InterPro" id="IPR027463">
    <property type="entry name" value="AcrB_DN_DC_subdom"/>
</dbReference>
<evidence type="ECO:0000313" key="2">
    <source>
        <dbReference type="EMBL" id="PKK89848.1"/>
    </source>
</evidence>
<dbReference type="GO" id="GO:0005886">
    <property type="term" value="C:plasma membrane"/>
    <property type="evidence" value="ECO:0007669"/>
    <property type="project" value="TreeGrafter"/>
</dbReference>
<accession>A0A2N1PNB9</accession>
<feature type="transmembrane region" description="Helical" evidence="1">
    <location>
        <begin position="33"/>
        <end position="52"/>
    </location>
</feature>
<dbReference type="Gene3D" id="3.30.70.1440">
    <property type="entry name" value="Multidrug efflux transporter AcrB pore domain"/>
    <property type="match status" value="1"/>
</dbReference>
<evidence type="ECO:0000256" key="1">
    <source>
        <dbReference type="SAM" id="Phobius"/>
    </source>
</evidence>
<feature type="transmembrane region" description="Helical" evidence="1">
    <location>
        <begin position="1118"/>
        <end position="1138"/>
    </location>
</feature>
<dbReference type="InterPro" id="IPR001036">
    <property type="entry name" value="Acrflvin-R"/>
</dbReference>
<reference evidence="2 3" key="1">
    <citation type="journal article" date="2017" name="ISME J.">
        <title>Potential for microbial H2 and metal transformations associated with novel bacteria and archaea in deep terrestrial subsurface sediments.</title>
        <authorList>
            <person name="Hernsdorf A.W."/>
            <person name="Amano Y."/>
            <person name="Miyakawa K."/>
            <person name="Ise K."/>
            <person name="Suzuki Y."/>
            <person name="Anantharaman K."/>
            <person name="Probst A."/>
            <person name="Burstein D."/>
            <person name="Thomas B.C."/>
            <person name="Banfield J.F."/>
        </authorList>
    </citation>
    <scope>NUCLEOTIDE SEQUENCE [LARGE SCALE GENOMIC DNA]</scope>
    <source>
        <strain evidence="2">HGW-Wallbacteria-1</strain>
    </source>
</reference>